<dbReference type="AlphaFoldDB" id="A0A8J2KF14"/>
<protein>
    <submittedName>
        <fullName evidence="1">Uncharacterized protein</fullName>
    </submittedName>
</protein>
<proteinExistence type="predicted"/>
<reference evidence="1" key="1">
    <citation type="submission" date="2021-06" db="EMBL/GenBank/DDBJ databases">
        <authorList>
            <person name="Hodson N. C."/>
            <person name="Mongue J. A."/>
            <person name="Jaron S. K."/>
        </authorList>
    </citation>
    <scope>NUCLEOTIDE SEQUENCE</scope>
</reference>
<comment type="caution">
    <text evidence="1">The sequence shown here is derived from an EMBL/GenBank/DDBJ whole genome shotgun (WGS) entry which is preliminary data.</text>
</comment>
<sequence>MDVAGKSRESYVRSIVPEEFEEIPKLRNVSPPILIHMCLFSFRGSGKAARLFLSLLYSSTPLPSVPSLSSELFLQFEGFGNQLFVQVTTTVVTFRGYIPHLFNHILLFQVTQLLQISNMKTTLGVLLVAAIAALVVKEVYSMPPQCSPEVLEEIENKDIRKLCEFLVTYTAAVEQYNRGRLTREPYPGLIENGVKRQDVDHVFLRFGRRR</sequence>
<evidence type="ECO:0000313" key="2">
    <source>
        <dbReference type="Proteomes" id="UP000708208"/>
    </source>
</evidence>
<name>A0A8J2KF14_9HEXA</name>
<gene>
    <name evidence="1" type="ORF">AFUS01_LOCUS24215</name>
</gene>
<dbReference type="Proteomes" id="UP000708208">
    <property type="component" value="Unassembled WGS sequence"/>
</dbReference>
<keyword evidence="2" id="KW-1185">Reference proteome</keyword>
<evidence type="ECO:0000313" key="1">
    <source>
        <dbReference type="EMBL" id="CAG7785600.1"/>
    </source>
</evidence>
<organism evidence="1 2">
    <name type="scientific">Allacma fusca</name>
    <dbReference type="NCBI Taxonomy" id="39272"/>
    <lineage>
        <taxon>Eukaryota</taxon>
        <taxon>Metazoa</taxon>
        <taxon>Ecdysozoa</taxon>
        <taxon>Arthropoda</taxon>
        <taxon>Hexapoda</taxon>
        <taxon>Collembola</taxon>
        <taxon>Symphypleona</taxon>
        <taxon>Sminthuridae</taxon>
        <taxon>Allacma</taxon>
    </lineage>
</organism>
<dbReference type="OrthoDB" id="6355109at2759"/>
<dbReference type="EMBL" id="CAJVCH010299492">
    <property type="protein sequence ID" value="CAG7785600.1"/>
    <property type="molecule type" value="Genomic_DNA"/>
</dbReference>
<accession>A0A8J2KF14</accession>